<evidence type="ECO:0000259" key="4">
    <source>
        <dbReference type="Pfam" id="PF07715"/>
    </source>
</evidence>
<comment type="subcellular location">
    <subcellularLocation>
        <location evidence="1">Cell outer membrane</location>
    </subcellularLocation>
</comment>
<evidence type="ECO:0000256" key="3">
    <source>
        <dbReference type="ARBA" id="ARBA00023237"/>
    </source>
</evidence>
<dbReference type="SUPFAM" id="SSF56935">
    <property type="entry name" value="Porins"/>
    <property type="match status" value="1"/>
</dbReference>
<gene>
    <name evidence="5" type="ORF">CLV94_0613</name>
</gene>
<dbReference type="Gene3D" id="2.170.130.10">
    <property type="entry name" value="TonB-dependent receptor, plug domain"/>
    <property type="match status" value="1"/>
</dbReference>
<evidence type="ECO:0000313" key="6">
    <source>
        <dbReference type="Proteomes" id="UP000277579"/>
    </source>
</evidence>
<dbReference type="OrthoDB" id="9803050at2"/>
<protein>
    <submittedName>
        <fullName evidence="5">Outer membrane receptor protein involved in Fe transport</fullName>
    </submittedName>
</protein>
<keyword evidence="6" id="KW-1185">Reference proteome</keyword>
<evidence type="ECO:0000256" key="1">
    <source>
        <dbReference type="ARBA" id="ARBA00004442"/>
    </source>
</evidence>
<reference evidence="5 6" key="1">
    <citation type="submission" date="2018-10" db="EMBL/GenBank/DDBJ databases">
        <title>Genomic Encyclopedia of Archaeal and Bacterial Type Strains, Phase II (KMG-II): from individual species to whole genera.</title>
        <authorList>
            <person name="Goeker M."/>
        </authorList>
    </citation>
    <scope>NUCLEOTIDE SEQUENCE [LARGE SCALE GENOMIC DNA]</scope>
    <source>
        <strain evidence="5 6">DSM 29537</strain>
    </source>
</reference>
<dbReference type="Proteomes" id="UP000277579">
    <property type="component" value="Unassembled WGS sequence"/>
</dbReference>
<dbReference type="GO" id="GO:0009279">
    <property type="term" value="C:cell outer membrane"/>
    <property type="evidence" value="ECO:0007669"/>
    <property type="project" value="UniProtKB-SubCell"/>
</dbReference>
<sequence>MTRLIPRLLLFFFFFLAFQSIWAQEKSTAVPLKEILVSLSKQHKVQFNFIEEEVAPLFLIPPASELKLPEKLSYLHNQTALDFEIINDRYIVVASRKKQKSATNIALKPSDSIPIALEETIIEKYLTSGISKTVEGSLIIRPKRFGILPGLTEADVLQTLQQVPGIYSADETISNINVRSGTHDQNLFLWNGIRMFQTGHFFGLISAFNPSLSQKISISKNGTSAFYGESVSSVIDISSIPGTIGTTASSLSSNLISAQFNSKIRLSENSSFQISGRRSFTDWATSPTYKNYYNRIFQNTIVTNLESNEVSNYHTDEKFYFYDFTAQYQQKIGTATQITAAFIGINNSLNLDQKITFDGILRSRNSDLEQQNFGGALSLKTGWNEKNYSTISGYLSYYNLNSRNEAVENTQTLVQQNTVIDMGFRLENKHILNSNLALNTGYQYNEIGVRNFENIDNPGFSRIIKEVLRTHSLIAEAEIHSNDKRLFLKPGLRFNYIEELETYLFEPRLQFNYKFNEELSIEVLGEQKSQTASQVIDQQQDFLGIEKRRWILSDDDQIPIQKSHQISIGLTYKTGQWLVSLDNFYKKVTGISTPSQAFQNQLEFIKINGDYKVLGSELLVQKNFNRFYSWVSYSLSNSDYKFDSLIPSEFANNFQIIHSINWAAIYDWQNIKVALGAKWNSGRPETTPATNLLDFSNPAKPEINYSFPNNKDLSDYFQVNFSASYSWKWNSKNQLELGISVLNILNKKNTISRYYRVNGSNNTIESVNTYSLERTPNASLKFNF</sequence>
<keyword evidence="2" id="KW-0472">Membrane</keyword>
<dbReference type="InterPro" id="IPR012910">
    <property type="entry name" value="Plug_dom"/>
</dbReference>
<dbReference type="EMBL" id="RBLC01000001">
    <property type="protein sequence ID" value="RKS25578.1"/>
    <property type="molecule type" value="Genomic_DNA"/>
</dbReference>
<dbReference type="Pfam" id="PF07715">
    <property type="entry name" value="Plug"/>
    <property type="match status" value="1"/>
</dbReference>
<dbReference type="Gene3D" id="2.40.170.20">
    <property type="entry name" value="TonB-dependent receptor, beta-barrel domain"/>
    <property type="match status" value="1"/>
</dbReference>
<dbReference type="InterPro" id="IPR036942">
    <property type="entry name" value="Beta-barrel_TonB_sf"/>
</dbReference>
<proteinExistence type="predicted"/>
<dbReference type="AlphaFoldDB" id="A0A495MJH3"/>
<comment type="caution">
    <text evidence="5">The sequence shown here is derived from an EMBL/GenBank/DDBJ whole genome shotgun (WGS) entry which is preliminary data.</text>
</comment>
<keyword evidence="3" id="KW-0998">Cell outer membrane</keyword>
<name>A0A495MJH3_9FLAO</name>
<organism evidence="5 6">
    <name type="scientific">Flavobacterium endophyticum</name>
    <dbReference type="NCBI Taxonomy" id="1540163"/>
    <lineage>
        <taxon>Bacteria</taxon>
        <taxon>Pseudomonadati</taxon>
        <taxon>Bacteroidota</taxon>
        <taxon>Flavobacteriia</taxon>
        <taxon>Flavobacteriales</taxon>
        <taxon>Flavobacteriaceae</taxon>
        <taxon>Flavobacterium</taxon>
    </lineage>
</organism>
<dbReference type="InterPro" id="IPR037066">
    <property type="entry name" value="Plug_dom_sf"/>
</dbReference>
<feature type="domain" description="TonB-dependent receptor plug" evidence="4">
    <location>
        <begin position="155"/>
        <end position="230"/>
    </location>
</feature>
<accession>A0A495MJH3</accession>
<evidence type="ECO:0000256" key="2">
    <source>
        <dbReference type="ARBA" id="ARBA00023136"/>
    </source>
</evidence>
<keyword evidence="5" id="KW-0675">Receptor</keyword>
<evidence type="ECO:0000313" key="5">
    <source>
        <dbReference type="EMBL" id="RKS25578.1"/>
    </source>
</evidence>
<dbReference type="RefSeq" id="WP_121374965.1">
    <property type="nucleotide sequence ID" value="NZ_RBLC01000001.1"/>
</dbReference>